<sequence length="114" mass="10843">MSEQCPNCQSRRIGKNNYGKKTAGVVGASAGTYGGYSAATAGAQAGAALGIVAGPAGATVGGIGGAVIGALLGGATGASAGVILGDVLDDRVLDNYRCLDCGYSFGDDPGSRGG</sequence>
<organism evidence="1 2">
    <name type="scientific">Marinobacter adhaerens</name>
    <dbReference type="NCBI Taxonomy" id="1033846"/>
    <lineage>
        <taxon>Bacteria</taxon>
        <taxon>Pseudomonadati</taxon>
        <taxon>Pseudomonadota</taxon>
        <taxon>Gammaproteobacteria</taxon>
        <taxon>Pseudomonadales</taxon>
        <taxon>Marinobacteraceae</taxon>
        <taxon>Marinobacter</taxon>
    </lineage>
</organism>
<proteinExistence type="predicted"/>
<accession>A0ABX8ILT9</accession>
<evidence type="ECO:0000313" key="2">
    <source>
        <dbReference type="Proteomes" id="UP000683442"/>
    </source>
</evidence>
<dbReference type="Proteomes" id="UP000683442">
    <property type="component" value="Chromosome"/>
</dbReference>
<protein>
    <recommendedName>
        <fullName evidence="3">Glycine zipper domain-containing protein</fullName>
    </recommendedName>
</protein>
<dbReference type="EMBL" id="CP076686">
    <property type="protein sequence ID" value="QWV14811.1"/>
    <property type="molecule type" value="Genomic_DNA"/>
</dbReference>
<gene>
    <name evidence="1" type="ORF">KQ249_09560</name>
</gene>
<evidence type="ECO:0008006" key="3">
    <source>
        <dbReference type="Google" id="ProtNLM"/>
    </source>
</evidence>
<name>A0ABX8ILT9_9GAMM</name>
<dbReference type="RefSeq" id="WP_014576554.1">
    <property type="nucleotide sequence ID" value="NZ_CP076686.1"/>
</dbReference>
<evidence type="ECO:0000313" key="1">
    <source>
        <dbReference type="EMBL" id="QWV14811.1"/>
    </source>
</evidence>
<keyword evidence="2" id="KW-1185">Reference proteome</keyword>
<reference evidence="1 2" key="1">
    <citation type="submission" date="2021-06" db="EMBL/GenBank/DDBJ databases">
        <title>Microbial metabolic specificity influences pelagic lipid remineralization.</title>
        <authorList>
            <person name="Behrendt L."/>
            <person name="Hunter J.E."/>
            <person name="Alcolombri U."/>
            <person name="Smriga S."/>
            <person name="Mincer T."/>
            <person name="Lowenstein D.P."/>
            <person name="Peaudecerf F.J."/>
            <person name="Fernandez V.I."/>
            <person name="Fredricks H."/>
            <person name="Almblad H."/>
            <person name="Harrison J.J."/>
            <person name="Stocker R."/>
            <person name="Van Mooy B.A.S."/>
        </authorList>
    </citation>
    <scope>NUCLEOTIDE SEQUENCE [LARGE SCALE GENOMIC DNA]</scope>
    <source>
        <strain evidence="1 2">HP15-B</strain>
    </source>
</reference>
<dbReference type="GeneID" id="78559685"/>